<evidence type="ECO:0000313" key="2">
    <source>
        <dbReference type="Proteomes" id="UP000236327"/>
    </source>
</evidence>
<dbReference type="OrthoDB" id="7857113at2"/>
<proteinExistence type="predicted"/>
<dbReference type="AlphaFoldDB" id="A0A2K2G1E3"/>
<organism evidence="1 2">
    <name type="scientific">Novosphingobium guangzhouense</name>
    <dbReference type="NCBI Taxonomy" id="1850347"/>
    <lineage>
        <taxon>Bacteria</taxon>
        <taxon>Pseudomonadati</taxon>
        <taxon>Pseudomonadota</taxon>
        <taxon>Alphaproteobacteria</taxon>
        <taxon>Sphingomonadales</taxon>
        <taxon>Sphingomonadaceae</taxon>
        <taxon>Novosphingobium</taxon>
    </lineage>
</organism>
<dbReference type="RefSeq" id="WP_103095882.1">
    <property type="nucleotide sequence ID" value="NZ_LYMM01000030.1"/>
</dbReference>
<dbReference type="EMBL" id="LYMM01000030">
    <property type="protein sequence ID" value="PNU04853.1"/>
    <property type="molecule type" value="Genomic_DNA"/>
</dbReference>
<evidence type="ECO:0000313" key="1">
    <source>
        <dbReference type="EMBL" id="PNU04853.1"/>
    </source>
</evidence>
<dbReference type="SUPFAM" id="SSF82649">
    <property type="entry name" value="SufE/NifU"/>
    <property type="match status" value="1"/>
</dbReference>
<dbReference type="GO" id="GO:0016226">
    <property type="term" value="P:iron-sulfur cluster assembly"/>
    <property type="evidence" value="ECO:0007669"/>
    <property type="project" value="InterPro"/>
</dbReference>
<name>A0A2K2G1E3_9SPHN</name>
<comment type="caution">
    <text evidence="1">The sequence shown here is derived from an EMBL/GenBank/DDBJ whole genome shotgun (WGS) entry which is preliminary data.</text>
</comment>
<dbReference type="Gene3D" id="3.90.1010.10">
    <property type="match status" value="1"/>
</dbReference>
<sequence>MSATVLYTPDVLALTIELARYPLTEDLPLRAEARSRSCGSTMALGLAVDDGGAITRIGLRSHACAIGQASAAIFAGNALGASKDGLAAAHASVKAWLAGEGGLPQWPGFDKISPARDYPARHGAVLLPWEAAMQALSHS</sequence>
<dbReference type="GO" id="GO:0051536">
    <property type="term" value="F:iron-sulfur cluster binding"/>
    <property type="evidence" value="ECO:0007669"/>
    <property type="project" value="InterPro"/>
</dbReference>
<dbReference type="Proteomes" id="UP000236327">
    <property type="component" value="Unassembled WGS sequence"/>
</dbReference>
<protein>
    <submittedName>
        <fullName evidence="1">Fe-S cluster protein</fullName>
    </submittedName>
</protein>
<accession>A0A2K2G1E3</accession>
<dbReference type="GO" id="GO:0005506">
    <property type="term" value="F:iron ion binding"/>
    <property type="evidence" value="ECO:0007669"/>
    <property type="project" value="InterPro"/>
</dbReference>
<keyword evidence="2" id="KW-1185">Reference proteome</keyword>
<dbReference type="InterPro" id="IPR002871">
    <property type="entry name" value="NIF_FeS_clus_asmbl_NifU_N"/>
</dbReference>
<gene>
    <name evidence="1" type="ORF">A8V01_18225</name>
</gene>
<reference evidence="1 2" key="1">
    <citation type="submission" date="2016-05" db="EMBL/GenBank/DDBJ databases">
        <title>Complete genome sequence of Novosphingobium guangzhouense SA925(T).</title>
        <authorList>
            <person name="Sha S."/>
        </authorList>
    </citation>
    <scope>NUCLEOTIDE SEQUENCE [LARGE SCALE GENOMIC DNA]</scope>
    <source>
        <strain evidence="1 2">SA925</strain>
    </source>
</reference>
<dbReference type="CDD" id="cd06664">
    <property type="entry name" value="IscU_like"/>
    <property type="match status" value="1"/>
</dbReference>